<name>A0A316ASW7_9BACT</name>
<dbReference type="EMBL" id="QGDT01000001">
    <property type="protein sequence ID" value="PWJ60618.1"/>
    <property type="molecule type" value="Genomic_DNA"/>
</dbReference>
<evidence type="ECO:0000313" key="2">
    <source>
        <dbReference type="Proteomes" id="UP000245880"/>
    </source>
</evidence>
<gene>
    <name evidence="1" type="ORF">CLV98_101803</name>
</gene>
<protein>
    <submittedName>
        <fullName evidence="1">Uncharacterized protein DUF4302</fullName>
    </submittedName>
</protein>
<reference evidence="1 2" key="1">
    <citation type="submission" date="2018-03" db="EMBL/GenBank/DDBJ databases">
        <title>Genomic Encyclopedia of Archaeal and Bacterial Type Strains, Phase II (KMG-II): from individual species to whole genera.</title>
        <authorList>
            <person name="Goeker M."/>
        </authorList>
    </citation>
    <scope>NUCLEOTIDE SEQUENCE [LARGE SCALE GENOMIC DNA]</scope>
    <source>
        <strain evidence="1 2">DSM 100346</strain>
    </source>
</reference>
<dbReference type="InterPro" id="IPR025396">
    <property type="entry name" value="DUF4302"/>
</dbReference>
<sequence length="436" mass="48242">MKNYYNPIFLLCLLAGLMSCEKEDSVFEQTADERLNATLADYQSQLSGAPYGWKGVIYPGAGGVYSFYFEFGDNNRVTMYSDFGLESAATPKESSYRLKAMQTPSLIFDTYSYLHVLADPSGSVNGGENGDGLKSDYEFSFQPNPDNPDELTLIGTKNQTRLVLIKATQEEAVAYDRGDLAKSFVFSNIGKYLTYFKRITLEGKEYEIAVNQIARTITLTWLEGSTVSSFTTAYYYSSTGVSFITPFVNGSVTVNGFSNITWDETKLSLGFTAAGTSLVVKEAAKPLKVDVDAPKRWYNAALAEDTYWVSETGFHLNGVDDAFNVNSLTNGTAYYYFYLYWPGYGPNYDGFGPVFVNDNALALYYLDAPGTPTFTNDGRVLFSGLGTLGTYPTSGPALAIRDYLYGSSGFYLIQLSDTTYDMVSADDAKGWIHWEK</sequence>
<organism evidence="1 2">
    <name type="scientific">Dyadobacter jejuensis</name>
    <dbReference type="NCBI Taxonomy" id="1082580"/>
    <lineage>
        <taxon>Bacteria</taxon>
        <taxon>Pseudomonadati</taxon>
        <taxon>Bacteroidota</taxon>
        <taxon>Cytophagia</taxon>
        <taxon>Cytophagales</taxon>
        <taxon>Spirosomataceae</taxon>
        <taxon>Dyadobacter</taxon>
    </lineage>
</organism>
<comment type="caution">
    <text evidence="1">The sequence shown here is derived from an EMBL/GenBank/DDBJ whole genome shotgun (WGS) entry which is preliminary data.</text>
</comment>
<keyword evidence="2" id="KW-1185">Reference proteome</keyword>
<dbReference type="RefSeq" id="WP_109672925.1">
    <property type="nucleotide sequence ID" value="NZ_QGDT01000001.1"/>
</dbReference>
<dbReference type="AlphaFoldDB" id="A0A316ASW7"/>
<dbReference type="Proteomes" id="UP000245880">
    <property type="component" value="Unassembled WGS sequence"/>
</dbReference>
<dbReference type="Pfam" id="PF14135">
    <property type="entry name" value="DUF4302"/>
    <property type="match status" value="1"/>
</dbReference>
<dbReference type="PROSITE" id="PS51257">
    <property type="entry name" value="PROKAR_LIPOPROTEIN"/>
    <property type="match status" value="1"/>
</dbReference>
<accession>A0A316ASW7</accession>
<proteinExistence type="predicted"/>
<evidence type="ECO:0000313" key="1">
    <source>
        <dbReference type="EMBL" id="PWJ60618.1"/>
    </source>
</evidence>
<dbReference type="OrthoDB" id="707849at2"/>